<name>A0A4P7SG22_9CELL</name>
<dbReference type="AlphaFoldDB" id="A0A4P7SG22"/>
<organism evidence="2 3">
    <name type="scientific">Cellulomonas shaoxiangyii</name>
    <dbReference type="NCBI Taxonomy" id="2566013"/>
    <lineage>
        <taxon>Bacteria</taxon>
        <taxon>Bacillati</taxon>
        <taxon>Actinomycetota</taxon>
        <taxon>Actinomycetes</taxon>
        <taxon>Micrococcales</taxon>
        <taxon>Cellulomonadaceae</taxon>
        <taxon>Cellulomonas</taxon>
    </lineage>
</organism>
<dbReference type="OrthoDB" id="9764271at2"/>
<dbReference type="EMBL" id="CP039291">
    <property type="protein sequence ID" value="QCB93129.1"/>
    <property type="molecule type" value="Genomic_DNA"/>
</dbReference>
<dbReference type="Proteomes" id="UP000296469">
    <property type="component" value="Chromosome"/>
</dbReference>
<feature type="signal peptide" evidence="1">
    <location>
        <begin position="1"/>
        <end position="33"/>
    </location>
</feature>
<dbReference type="RefSeq" id="WP_135973550.1">
    <property type="nucleotide sequence ID" value="NZ_CP039291.1"/>
</dbReference>
<dbReference type="KEGG" id="celz:E5225_05750"/>
<evidence type="ECO:0000256" key="1">
    <source>
        <dbReference type="SAM" id="SignalP"/>
    </source>
</evidence>
<feature type="chain" id="PRO_5020898222" evidence="1">
    <location>
        <begin position="34"/>
        <end position="939"/>
    </location>
</feature>
<keyword evidence="1" id="KW-0732">Signal</keyword>
<evidence type="ECO:0000313" key="3">
    <source>
        <dbReference type="Proteomes" id="UP000296469"/>
    </source>
</evidence>
<gene>
    <name evidence="2" type="ORF">E5225_05750</name>
</gene>
<evidence type="ECO:0000313" key="2">
    <source>
        <dbReference type="EMBL" id="QCB93129.1"/>
    </source>
</evidence>
<keyword evidence="3" id="KW-1185">Reference proteome</keyword>
<accession>A0A4P7SG22</accession>
<reference evidence="2 3" key="1">
    <citation type="submission" date="2019-04" db="EMBL/GenBank/DDBJ databases">
        <title>Isolation and identification of Cellulomonas shaoxiangyii sp. Nov. isolated from feces of the Tibetan antelopes (Pantholops hodgsonii) in the Qinghai-Tibet plateau of China.</title>
        <authorList>
            <person name="Tian Z."/>
        </authorList>
    </citation>
    <scope>NUCLEOTIDE SEQUENCE [LARGE SCALE GENOMIC DNA]</scope>
    <source>
        <strain evidence="2 3">Z28</strain>
    </source>
</reference>
<sequence>MPRTARWIARATALAVVLTGVVLQPAAVAPAEAADPAAFRSGSIISDALFFDGGAMTPADVQQFLELKRPTCTAGYVCLKDYVAPTTAQPAEPGMCAGYAASPGESAATIIAKVGASCGISQKALLVTLQKEQGLVTATAPGETRYRTAMGFGCPDTAPCEAQYYGFFNQVYRAARQFKRYAANPTAYSYRAGRTNTILFHPSGAAACGSSSVYIENQATAGLYIYTPYQPNSSALTNLYGTGDGCAAYGNRNFWRDYTDWFGSTQVGANLVRTVGDPQVYLVTLDRKHPVDDVETLDSLSSLGPVGYVSQAFLDSRPTGTRLGRFLRDRAGLVYLVDRGWLFQVRDCAQLSAWGARCEDYAAMQLSDAQMAGFVKGGALSDSVVTHEGKRFVVYGGQRHEAADEASLALAPVAPGPPIAVREAALAALPHGAPLVRPGLVVRDRSTGVDALVDEGATYAVAAGLTDATRLGAALGVRLLDTQSFARLPARAGTVGGVLRAPEGSLLALTPAAPVRLTAGQLPQAAAGAPAVSARVVAALGTPTEGPVFARTPQAPELFLAADAARRPVAAMETVSALLGSQPLRVVMLSAEVLAAVPVGAPLLTPGIVVKAAGAPELYLVDGTSTKVFVPSFAVLDRLGVTGWREVPATSLAGYVRGAHPLGTALACGDLRLVGVGGGVATATRATFDAAGVPTTVLDPSTCGALPRRGDVGAAPFFVRSTSSTDLALVADGRRRPVDAMSTVYAVAGDAPLVVVEVDAPRLAALPAGAPVLAPGRLVKAQGAPELYLVDGASRVVFLPSFEVSAALGVSGWTEVPASTLAAYERAVDPLSSAVSCGAQRYVGSGGTLQRIGADVVDSSGVPVTRLQTGTCGTFRTVAGAGPVFVKSYDAPTVYLAAGGQRRPVANMTRLYELTQGRAPAIAVVAPAALAAMPIGGAA</sequence>
<protein>
    <submittedName>
        <fullName evidence="2">Uncharacterized protein</fullName>
    </submittedName>
</protein>
<proteinExistence type="predicted"/>